<organism evidence="7 8">
    <name type="scientific">Gigaspora margarita</name>
    <dbReference type="NCBI Taxonomy" id="4874"/>
    <lineage>
        <taxon>Eukaryota</taxon>
        <taxon>Fungi</taxon>
        <taxon>Fungi incertae sedis</taxon>
        <taxon>Mucoromycota</taxon>
        <taxon>Glomeromycotina</taxon>
        <taxon>Glomeromycetes</taxon>
        <taxon>Diversisporales</taxon>
        <taxon>Gigasporaceae</taxon>
        <taxon>Gigaspora</taxon>
    </lineage>
</organism>
<feature type="non-terminal residue" evidence="7">
    <location>
        <position position="1"/>
    </location>
</feature>
<evidence type="ECO:0000256" key="3">
    <source>
        <dbReference type="ARBA" id="ARBA00022989"/>
    </source>
</evidence>
<evidence type="ECO:0000256" key="4">
    <source>
        <dbReference type="ARBA" id="ARBA00023136"/>
    </source>
</evidence>
<dbReference type="InterPro" id="IPR004837">
    <property type="entry name" value="NaCa_Exmemb"/>
</dbReference>
<comment type="subcellular location">
    <subcellularLocation>
        <location evidence="1">Membrane</location>
        <topology evidence="1">Multi-pass membrane protein</topology>
    </subcellularLocation>
</comment>
<evidence type="ECO:0000256" key="2">
    <source>
        <dbReference type="ARBA" id="ARBA00022692"/>
    </source>
</evidence>
<evidence type="ECO:0000313" key="7">
    <source>
        <dbReference type="EMBL" id="CAG8792027.1"/>
    </source>
</evidence>
<proteinExistence type="predicted"/>
<dbReference type="EMBL" id="CAJVQB010019694">
    <property type="protein sequence ID" value="CAG8792027.1"/>
    <property type="molecule type" value="Genomic_DNA"/>
</dbReference>
<feature type="transmembrane region" description="Helical" evidence="5">
    <location>
        <begin position="96"/>
        <end position="120"/>
    </location>
</feature>
<dbReference type="Pfam" id="PF01699">
    <property type="entry name" value="Na_Ca_ex"/>
    <property type="match status" value="1"/>
</dbReference>
<keyword evidence="2 5" id="KW-0812">Transmembrane</keyword>
<protein>
    <submittedName>
        <fullName evidence="7">31557_t:CDS:1</fullName>
    </submittedName>
</protein>
<feature type="transmembrane region" description="Helical" evidence="5">
    <location>
        <begin position="7"/>
        <end position="24"/>
    </location>
</feature>
<keyword evidence="8" id="KW-1185">Reference proteome</keyword>
<gene>
    <name evidence="7" type="ORF">GMARGA_LOCUS21384</name>
</gene>
<accession>A0ABN7VPX9</accession>
<name>A0ABN7VPX9_GIGMA</name>
<keyword evidence="4 5" id="KW-0472">Membrane</keyword>
<evidence type="ECO:0000313" key="8">
    <source>
        <dbReference type="Proteomes" id="UP000789901"/>
    </source>
</evidence>
<comment type="caution">
    <text evidence="7">The sequence shown here is derived from an EMBL/GenBank/DDBJ whole genome shotgun (WGS) entry which is preliminary data.</text>
</comment>
<feature type="domain" description="Sodium/calcium exchanger membrane region" evidence="6">
    <location>
        <begin position="8"/>
        <end position="140"/>
    </location>
</feature>
<keyword evidence="3 5" id="KW-1133">Transmembrane helix</keyword>
<dbReference type="Proteomes" id="UP000789901">
    <property type="component" value="Unassembled WGS sequence"/>
</dbReference>
<evidence type="ECO:0000256" key="1">
    <source>
        <dbReference type="ARBA" id="ARBA00004141"/>
    </source>
</evidence>
<evidence type="ECO:0000259" key="6">
    <source>
        <dbReference type="Pfam" id="PF01699"/>
    </source>
</evidence>
<sequence length="149" mass="16789">LKWSTRMFGFALSIAIGIVIRSILETVISSITSHIKRHEMQNLIKEYKDPQIELNYDIMVLDLTYDLLNSFLNASLGNISEIFVGNSFMEHEEIRLLQLSLISSAISNGSIVLGILILLVNKVLREKKFINFDAIVAQNTTNSISLVSF</sequence>
<reference evidence="7 8" key="1">
    <citation type="submission" date="2021-06" db="EMBL/GenBank/DDBJ databases">
        <authorList>
            <person name="Kallberg Y."/>
            <person name="Tangrot J."/>
            <person name="Rosling A."/>
        </authorList>
    </citation>
    <scope>NUCLEOTIDE SEQUENCE [LARGE SCALE GENOMIC DNA]</scope>
    <source>
        <strain evidence="7 8">120-4 pot B 10/14</strain>
    </source>
</reference>
<evidence type="ECO:0000256" key="5">
    <source>
        <dbReference type="SAM" id="Phobius"/>
    </source>
</evidence>